<protein>
    <submittedName>
        <fullName evidence="1">Uncharacterized protein</fullName>
    </submittedName>
</protein>
<gene>
    <name evidence="1" type="ORF">JOF55_003539</name>
</gene>
<comment type="caution">
    <text evidence="1">The sequence shown here is derived from an EMBL/GenBank/DDBJ whole genome shotgun (WGS) entry which is preliminary data.</text>
</comment>
<organism evidence="1 2">
    <name type="scientific">Haloactinomyces albus</name>
    <dbReference type="NCBI Taxonomy" id="1352928"/>
    <lineage>
        <taxon>Bacteria</taxon>
        <taxon>Bacillati</taxon>
        <taxon>Actinomycetota</taxon>
        <taxon>Actinomycetes</taxon>
        <taxon>Actinopolysporales</taxon>
        <taxon>Actinopolysporaceae</taxon>
        <taxon>Haloactinomyces</taxon>
    </lineage>
</organism>
<evidence type="ECO:0000313" key="1">
    <source>
        <dbReference type="EMBL" id="MDR7303358.1"/>
    </source>
</evidence>
<keyword evidence="2" id="KW-1185">Reference proteome</keyword>
<dbReference type="AlphaFoldDB" id="A0AAE4CR44"/>
<dbReference type="EMBL" id="JAVDXW010000001">
    <property type="protein sequence ID" value="MDR7303358.1"/>
    <property type="molecule type" value="Genomic_DNA"/>
</dbReference>
<dbReference type="Proteomes" id="UP001180845">
    <property type="component" value="Unassembled WGS sequence"/>
</dbReference>
<accession>A0AAE4CR44</accession>
<proteinExistence type="predicted"/>
<sequence length="106" mass="11836">MDELDRDVLCVGARAAIAENDEFSTMMETPCHGMTGSRDAFRVREHMIDRFDPALEKVLDSVERTDPGRVRHRRSLSRVVGILVAVGECSAFQAKPVTYTTQLEPA</sequence>
<name>A0AAE4CR44_9ACTN</name>
<reference evidence="1" key="1">
    <citation type="submission" date="2023-07" db="EMBL/GenBank/DDBJ databases">
        <title>Sequencing the genomes of 1000 actinobacteria strains.</title>
        <authorList>
            <person name="Klenk H.-P."/>
        </authorList>
    </citation>
    <scope>NUCLEOTIDE SEQUENCE</scope>
    <source>
        <strain evidence="1">DSM 45977</strain>
    </source>
</reference>
<evidence type="ECO:0000313" key="2">
    <source>
        <dbReference type="Proteomes" id="UP001180845"/>
    </source>
</evidence>